<reference evidence="11 12" key="1">
    <citation type="submission" date="2017-12" db="EMBL/GenBank/DDBJ databases">
        <authorList>
            <person name="Hurst M.R.H."/>
        </authorList>
    </citation>
    <scope>NUCLEOTIDE SEQUENCE [LARGE SCALE GENOMIC DNA]</scope>
    <source>
        <strain evidence="11 12">TH11417</strain>
    </source>
</reference>
<dbReference type="GO" id="GO:0005737">
    <property type="term" value="C:cytoplasm"/>
    <property type="evidence" value="ECO:0007669"/>
    <property type="project" value="UniProtKB-SubCell"/>
</dbReference>
<evidence type="ECO:0000313" key="12">
    <source>
        <dbReference type="Proteomes" id="UP000238956"/>
    </source>
</evidence>
<comment type="function">
    <text evidence="10">Catalyzes the reversible formation of acyl-phosphate (acyl-PO(4)) from acyl-[acyl-carrier-protein] (acyl-ACP). This enzyme utilizes acyl-ACP as fatty acyl donor, but not acyl-CoA.</text>
</comment>
<keyword evidence="3 10" id="KW-0444">Lipid biosynthesis</keyword>
<dbReference type="Proteomes" id="UP000238956">
    <property type="component" value="Chromosome"/>
</dbReference>
<keyword evidence="4 10" id="KW-0808">Transferase</keyword>
<keyword evidence="2 10" id="KW-0963">Cytoplasm</keyword>
<evidence type="ECO:0000256" key="4">
    <source>
        <dbReference type="ARBA" id="ARBA00022679"/>
    </source>
</evidence>
<evidence type="ECO:0000256" key="3">
    <source>
        <dbReference type="ARBA" id="ARBA00022516"/>
    </source>
</evidence>
<dbReference type="UniPathway" id="UPA00085"/>
<dbReference type="GO" id="GO:0008654">
    <property type="term" value="P:phospholipid biosynthetic process"/>
    <property type="evidence" value="ECO:0007669"/>
    <property type="project" value="UniProtKB-KW"/>
</dbReference>
<evidence type="ECO:0000256" key="8">
    <source>
        <dbReference type="ARBA" id="ARBA00024069"/>
    </source>
</evidence>
<dbReference type="SUPFAM" id="SSF53659">
    <property type="entry name" value="Isocitrate/Isopropylmalate dehydrogenase-like"/>
    <property type="match status" value="1"/>
</dbReference>
<dbReference type="RefSeq" id="WP_104967048.1">
    <property type="nucleotide sequence ID" value="NZ_CP025536.1"/>
</dbReference>
<dbReference type="EMBL" id="CP025536">
    <property type="protein sequence ID" value="AUW95687.1"/>
    <property type="molecule type" value="Genomic_DNA"/>
</dbReference>
<dbReference type="Pfam" id="PF02504">
    <property type="entry name" value="FA_synthesis"/>
    <property type="match status" value="1"/>
</dbReference>
<evidence type="ECO:0000256" key="5">
    <source>
        <dbReference type="ARBA" id="ARBA00023098"/>
    </source>
</evidence>
<evidence type="ECO:0000256" key="10">
    <source>
        <dbReference type="HAMAP-Rule" id="MF_00019"/>
    </source>
</evidence>
<dbReference type="PANTHER" id="PTHR30100">
    <property type="entry name" value="FATTY ACID/PHOSPHOLIPID SYNTHESIS PROTEIN PLSX"/>
    <property type="match status" value="1"/>
</dbReference>
<evidence type="ECO:0000256" key="2">
    <source>
        <dbReference type="ARBA" id="ARBA00022490"/>
    </source>
</evidence>
<dbReference type="Gene3D" id="3.40.718.10">
    <property type="entry name" value="Isopropylmalate Dehydrogenase"/>
    <property type="match status" value="1"/>
</dbReference>
<comment type="similarity">
    <text evidence="10">Belongs to the PlsX family.</text>
</comment>
<dbReference type="GeneID" id="98392351"/>
<comment type="subcellular location">
    <subcellularLocation>
        <location evidence="10">Cytoplasm</location>
    </subcellularLocation>
    <text evidence="10">Associated with the membrane possibly through PlsY.</text>
</comment>
<accession>A0A2L0D1K8</accession>
<dbReference type="GO" id="GO:0006633">
    <property type="term" value="P:fatty acid biosynthetic process"/>
    <property type="evidence" value="ECO:0007669"/>
    <property type="project" value="UniProtKB-UniRule"/>
</dbReference>
<dbReference type="EC" id="2.3.1.274" evidence="8 10"/>
<gene>
    <name evidence="10" type="primary">plsX</name>
    <name evidence="11" type="ORF">C0J00_00305</name>
</gene>
<dbReference type="InterPro" id="IPR003664">
    <property type="entry name" value="FA_synthesis"/>
</dbReference>
<name>A0A2L0D1K8_9STRE</name>
<evidence type="ECO:0000256" key="6">
    <source>
        <dbReference type="ARBA" id="ARBA00023209"/>
    </source>
</evidence>
<comment type="catalytic activity">
    <reaction evidence="1 10">
        <text>a fatty acyl-[ACP] + phosphate = an acyl phosphate + holo-[ACP]</text>
        <dbReference type="Rhea" id="RHEA:42292"/>
        <dbReference type="Rhea" id="RHEA-COMP:9685"/>
        <dbReference type="Rhea" id="RHEA-COMP:14125"/>
        <dbReference type="ChEBI" id="CHEBI:43474"/>
        <dbReference type="ChEBI" id="CHEBI:59918"/>
        <dbReference type="ChEBI" id="CHEBI:64479"/>
        <dbReference type="ChEBI" id="CHEBI:138651"/>
        <dbReference type="EC" id="2.3.1.274"/>
    </reaction>
</comment>
<dbReference type="GO" id="GO:0043811">
    <property type="term" value="F:phosphate:acyl-[acyl carrier protein] acyltransferase activity"/>
    <property type="evidence" value="ECO:0007669"/>
    <property type="project" value="UniProtKB-UniRule"/>
</dbReference>
<dbReference type="OrthoDB" id="9806408at2"/>
<keyword evidence="11" id="KW-0012">Acyltransferase</keyword>
<dbReference type="AlphaFoldDB" id="A0A2L0D1K8"/>
<keyword evidence="6 10" id="KW-0594">Phospholipid biosynthesis</keyword>
<evidence type="ECO:0000313" key="11">
    <source>
        <dbReference type="EMBL" id="AUW95687.1"/>
    </source>
</evidence>
<protein>
    <recommendedName>
        <fullName evidence="8 10">Phosphate acyltransferase</fullName>
        <ecNumber evidence="8 10">2.3.1.274</ecNumber>
    </recommendedName>
    <alternativeName>
        <fullName evidence="10">Acyl-ACP phosphotransacylase</fullName>
    </alternativeName>
    <alternativeName>
        <fullName evidence="10">Acyl-[acyl-carrier-protein]--phosphate acyltransferase</fullName>
    </alternativeName>
    <alternativeName>
        <fullName evidence="10">Phosphate-acyl-ACP acyltransferase</fullName>
    </alternativeName>
</protein>
<evidence type="ECO:0000256" key="7">
    <source>
        <dbReference type="ARBA" id="ARBA00023264"/>
    </source>
</evidence>
<dbReference type="PIRSF" id="PIRSF002465">
    <property type="entry name" value="Phsphlp_syn_PlsX"/>
    <property type="match status" value="1"/>
</dbReference>
<keyword evidence="12" id="KW-1185">Reference proteome</keyword>
<evidence type="ECO:0000256" key="9">
    <source>
        <dbReference type="ARBA" id="ARBA00046608"/>
    </source>
</evidence>
<keyword evidence="7 10" id="KW-1208">Phospholipid metabolism</keyword>
<evidence type="ECO:0000256" key="1">
    <source>
        <dbReference type="ARBA" id="ARBA00001232"/>
    </source>
</evidence>
<organism evidence="11 12">
    <name type="scientific">Streptococcus pluranimalium</name>
    <dbReference type="NCBI Taxonomy" id="82348"/>
    <lineage>
        <taxon>Bacteria</taxon>
        <taxon>Bacillati</taxon>
        <taxon>Bacillota</taxon>
        <taxon>Bacilli</taxon>
        <taxon>Lactobacillales</taxon>
        <taxon>Streptococcaceae</taxon>
        <taxon>Streptococcus</taxon>
    </lineage>
</organism>
<dbReference type="PANTHER" id="PTHR30100:SF1">
    <property type="entry name" value="PHOSPHATE ACYLTRANSFERASE"/>
    <property type="match status" value="1"/>
</dbReference>
<reference evidence="11 12" key="2">
    <citation type="submission" date="2018-02" db="EMBL/GenBank/DDBJ databases">
        <title>Whole genome sequencing analysis of Streptococcus pluranimalium isolated from cattle infected mastitis in China.</title>
        <authorList>
            <person name="Zhang J.-R."/>
            <person name="Hu G.-Z."/>
        </authorList>
    </citation>
    <scope>NUCLEOTIDE SEQUENCE [LARGE SCALE GENOMIC DNA]</scope>
    <source>
        <strain evidence="11 12">TH11417</strain>
    </source>
</reference>
<dbReference type="KEGG" id="splr:C0J00_00305"/>
<dbReference type="HAMAP" id="MF_00019">
    <property type="entry name" value="PlsX"/>
    <property type="match status" value="1"/>
</dbReference>
<comment type="pathway">
    <text evidence="10">Lipid metabolism; phospholipid metabolism.</text>
</comment>
<sequence length="334" mass="35810">MKRIAVDAMGGDYAPKAIVEGVNRAIQDFSDIEIQLYGDEAKIREHLTASERVTIVHTNEKINSDDEPAKAIRRKKDASMVLAARAVKDGEAHAMMSAGNTGALLAAGLFVVGRIKGVDRPGLMSTLPTRDGKGFDMLDLGANAENTPAHLLQYAILGSFYAKNVRGIAKPHVGLLNNGTEATKGDSLHKEAYDLLTQEASIHFVGNVEARDLMNGVADVVVTDGFTGNAVLKAIEGTAINLMGSLKSAIKSGGFKAKIGALFLKDSLYQLKDTMDYSSAGGAVLFGLKAPVVKSHGSSDERAVYYTIKQIRTMLETDVVNQLVETFTKEENHD</sequence>
<proteinExistence type="inferred from homology"/>
<dbReference type="NCBIfam" id="TIGR00182">
    <property type="entry name" value="plsX"/>
    <property type="match status" value="1"/>
</dbReference>
<comment type="subunit">
    <text evidence="9 10">Homodimer. Probably interacts with PlsY.</text>
</comment>
<dbReference type="InterPro" id="IPR012281">
    <property type="entry name" value="Phospholipid_synth_PlsX-like"/>
</dbReference>
<keyword evidence="5 10" id="KW-0443">Lipid metabolism</keyword>